<dbReference type="Pfam" id="PF03747">
    <property type="entry name" value="ADP_ribosyl_GH"/>
    <property type="match status" value="1"/>
</dbReference>
<dbReference type="PANTHER" id="PTHR16222">
    <property type="entry name" value="ADP-RIBOSYLGLYCOHYDROLASE"/>
    <property type="match status" value="1"/>
</dbReference>
<name>A0A8J3Q8E8_9ACTN</name>
<evidence type="ECO:0000256" key="2">
    <source>
        <dbReference type="SAM" id="MobiDB-lite"/>
    </source>
</evidence>
<dbReference type="AlphaFoldDB" id="A0A8J3Q8E8"/>
<dbReference type="EMBL" id="BONY01000017">
    <property type="protein sequence ID" value="GIH05122.1"/>
    <property type="molecule type" value="Genomic_DNA"/>
</dbReference>
<reference evidence="3" key="1">
    <citation type="submission" date="2021-01" db="EMBL/GenBank/DDBJ databases">
        <title>Whole genome shotgun sequence of Rhizocola hellebori NBRC 109834.</title>
        <authorList>
            <person name="Komaki H."/>
            <person name="Tamura T."/>
        </authorList>
    </citation>
    <scope>NUCLEOTIDE SEQUENCE</scope>
    <source>
        <strain evidence="3">NBRC 109834</strain>
    </source>
</reference>
<protein>
    <recommendedName>
        <fullName evidence="5">ADP-ribosylglycohydrolase family protein</fullName>
    </recommendedName>
</protein>
<evidence type="ECO:0000313" key="3">
    <source>
        <dbReference type="EMBL" id="GIH05122.1"/>
    </source>
</evidence>
<feature type="binding site" evidence="1">
    <location>
        <position position="121"/>
    </location>
    <ligand>
        <name>Mg(2+)</name>
        <dbReference type="ChEBI" id="CHEBI:18420"/>
        <label>1</label>
    </ligand>
</feature>
<comment type="cofactor">
    <cofactor evidence="1">
        <name>Mg(2+)</name>
        <dbReference type="ChEBI" id="CHEBI:18420"/>
    </cofactor>
    <text evidence="1">Binds 2 magnesium ions per subunit.</text>
</comment>
<accession>A0A8J3Q8E8</accession>
<dbReference type="InterPro" id="IPR050792">
    <property type="entry name" value="ADP-ribosylglycohydrolase"/>
</dbReference>
<evidence type="ECO:0000313" key="4">
    <source>
        <dbReference type="Proteomes" id="UP000612899"/>
    </source>
</evidence>
<keyword evidence="4" id="KW-1185">Reference proteome</keyword>
<comment type="caution">
    <text evidence="3">The sequence shown here is derived from an EMBL/GenBank/DDBJ whole genome shotgun (WGS) entry which is preliminary data.</text>
</comment>
<evidence type="ECO:0000256" key="1">
    <source>
        <dbReference type="PIRSR" id="PIRSR605502-1"/>
    </source>
</evidence>
<keyword evidence="1" id="KW-0460">Magnesium</keyword>
<dbReference type="Gene3D" id="1.10.4080.10">
    <property type="entry name" value="ADP-ribosylation/Crystallin J1"/>
    <property type="match status" value="1"/>
</dbReference>
<keyword evidence="1" id="KW-0479">Metal-binding</keyword>
<dbReference type="InterPro" id="IPR036705">
    <property type="entry name" value="Ribosyl_crysJ1_sf"/>
</dbReference>
<dbReference type="PANTHER" id="PTHR16222:SF12">
    <property type="entry name" value="ADP-RIBOSYLGLYCOHYDROLASE-RELATED"/>
    <property type="match status" value="1"/>
</dbReference>
<dbReference type="SUPFAM" id="SSF101478">
    <property type="entry name" value="ADP-ribosylglycohydrolase"/>
    <property type="match status" value="1"/>
</dbReference>
<proteinExistence type="predicted"/>
<dbReference type="Proteomes" id="UP000612899">
    <property type="component" value="Unassembled WGS sequence"/>
</dbReference>
<sequence length="244" mass="26371">MPQTPSPSLANLSFVESGEQIIGRTAPPPIVDLAAHRRAAVTNPVDALRQAEALMRNPLVAIRLAWHHRWVFAVPAAALDSLRGLALGDAFGDTWFLRPAGEVEQLIAQQAVAEGPWPWTDDTAMAISLFHLLSTRGRVVQEELAMLLADAYDADPYRKYGPSMHGVLEAIHDGEPWREVTTRQFGGQGSWGNGAAMRVAPLGAWFATDLDLVAEQARLSARAPDAHPGKRGGVAATPYRHPAV</sequence>
<feature type="binding site" evidence="1">
    <location>
        <position position="120"/>
    </location>
    <ligand>
        <name>Mg(2+)</name>
        <dbReference type="ChEBI" id="CHEBI:18420"/>
        <label>1</label>
    </ligand>
</feature>
<evidence type="ECO:0008006" key="5">
    <source>
        <dbReference type="Google" id="ProtNLM"/>
    </source>
</evidence>
<dbReference type="InterPro" id="IPR005502">
    <property type="entry name" value="Ribosyl_crysJ1"/>
</dbReference>
<gene>
    <name evidence="3" type="ORF">Rhe02_31890</name>
</gene>
<feature type="region of interest" description="Disordered" evidence="2">
    <location>
        <begin position="223"/>
        <end position="244"/>
    </location>
</feature>
<organism evidence="3 4">
    <name type="scientific">Rhizocola hellebori</name>
    <dbReference type="NCBI Taxonomy" id="1392758"/>
    <lineage>
        <taxon>Bacteria</taxon>
        <taxon>Bacillati</taxon>
        <taxon>Actinomycetota</taxon>
        <taxon>Actinomycetes</taxon>
        <taxon>Micromonosporales</taxon>
        <taxon>Micromonosporaceae</taxon>
        <taxon>Rhizocola</taxon>
    </lineage>
</organism>
<dbReference type="GO" id="GO:0046872">
    <property type="term" value="F:metal ion binding"/>
    <property type="evidence" value="ECO:0007669"/>
    <property type="project" value="UniProtKB-KW"/>
</dbReference>
<feature type="binding site" evidence="1">
    <location>
        <position position="122"/>
    </location>
    <ligand>
        <name>Mg(2+)</name>
        <dbReference type="ChEBI" id="CHEBI:18420"/>
        <label>1</label>
    </ligand>
</feature>